<keyword evidence="3" id="KW-1185">Reference proteome</keyword>
<dbReference type="Gene3D" id="3.40.630.30">
    <property type="match status" value="1"/>
</dbReference>
<evidence type="ECO:0000313" key="3">
    <source>
        <dbReference type="Proteomes" id="UP001142325"/>
    </source>
</evidence>
<dbReference type="Pfam" id="PF13302">
    <property type="entry name" value="Acetyltransf_3"/>
    <property type="match status" value="1"/>
</dbReference>
<feature type="domain" description="N-acetyltransferase" evidence="1">
    <location>
        <begin position="55"/>
        <end position="193"/>
    </location>
</feature>
<reference evidence="2" key="2">
    <citation type="submission" date="2023-01" db="EMBL/GenBank/DDBJ databases">
        <authorList>
            <person name="Sun Q."/>
            <person name="Evtushenko L."/>
        </authorList>
    </citation>
    <scope>NUCLEOTIDE SEQUENCE</scope>
    <source>
        <strain evidence="2">VKM Ac-1958</strain>
    </source>
</reference>
<reference evidence="2" key="1">
    <citation type="journal article" date="2014" name="Int. J. Syst. Evol. Microbiol.">
        <title>Complete genome sequence of Corynebacterium casei LMG S-19264T (=DSM 44701T), isolated from a smear-ripened cheese.</title>
        <authorList>
            <consortium name="US DOE Joint Genome Institute (JGI-PGF)"/>
            <person name="Walter F."/>
            <person name="Albersmeier A."/>
            <person name="Kalinowski J."/>
            <person name="Ruckert C."/>
        </authorList>
    </citation>
    <scope>NUCLEOTIDE SEQUENCE</scope>
    <source>
        <strain evidence="2">VKM Ac-1958</strain>
    </source>
</reference>
<protein>
    <submittedName>
        <fullName evidence="2">GCN5 family N-acetyltransferase</fullName>
    </submittedName>
</protein>
<dbReference type="SUPFAM" id="SSF55729">
    <property type="entry name" value="Acyl-CoA N-acyltransferases (Nat)"/>
    <property type="match status" value="1"/>
</dbReference>
<dbReference type="InterPro" id="IPR000182">
    <property type="entry name" value="GNAT_dom"/>
</dbReference>
<dbReference type="Proteomes" id="UP001142325">
    <property type="component" value="Unassembled WGS sequence"/>
</dbReference>
<organism evidence="2 3">
    <name type="scientific">Microbacterium keratanolyticum</name>
    <dbReference type="NCBI Taxonomy" id="67574"/>
    <lineage>
        <taxon>Bacteria</taxon>
        <taxon>Bacillati</taxon>
        <taxon>Actinomycetota</taxon>
        <taxon>Actinomycetes</taxon>
        <taxon>Micrococcales</taxon>
        <taxon>Microbacteriaceae</taxon>
        <taxon>Microbacterium</taxon>
    </lineage>
</organism>
<dbReference type="PANTHER" id="PTHR43610:SF1">
    <property type="entry name" value="N-ACETYLTRANSFERASE DOMAIN-CONTAINING PROTEIN"/>
    <property type="match status" value="1"/>
</dbReference>
<name>A0A9W6HTN6_9MICO</name>
<evidence type="ECO:0000313" key="2">
    <source>
        <dbReference type="EMBL" id="GLK01800.1"/>
    </source>
</evidence>
<accession>A0A9W6HTN6</accession>
<dbReference type="GO" id="GO:0016747">
    <property type="term" value="F:acyltransferase activity, transferring groups other than amino-acyl groups"/>
    <property type="evidence" value="ECO:0007669"/>
    <property type="project" value="InterPro"/>
</dbReference>
<gene>
    <name evidence="2" type="ORF">GCM10017596_15150</name>
</gene>
<proteinExistence type="predicted"/>
<dbReference type="AlphaFoldDB" id="A0A9W6HTN6"/>
<sequence>MSGIRIIPAIRAAADAPAKGTVFTCFTIPALLLLNVRMTFRTPPAPLTLTGSLVELRPLERAHYDGLLEASGEGDLRARSWYTSVPTADGLEGEIERRLGLLEKGEMIPFTTFDATGRIIGMTSYYDIEETVPRLHIGYTWNRPSAHGTGTNAESKLLLLRHAFETLGVFRVGLTTQWVNQQSRAAIERLGAKQDGVMRAVSRYRNGALRDSVEYSIIEPEWPAVKAGLEARLATRSRA</sequence>
<evidence type="ECO:0000259" key="1">
    <source>
        <dbReference type="Pfam" id="PF13302"/>
    </source>
</evidence>
<dbReference type="PANTHER" id="PTHR43610">
    <property type="entry name" value="BLL6696 PROTEIN"/>
    <property type="match status" value="1"/>
</dbReference>
<dbReference type="EMBL" id="BSET01000001">
    <property type="protein sequence ID" value="GLK01800.1"/>
    <property type="molecule type" value="Genomic_DNA"/>
</dbReference>
<dbReference type="InterPro" id="IPR016181">
    <property type="entry name" value="Acyl_CoA_acyltransferase"/>
</dbReference>
<comment type="caution">
    <text evidence="2">The sequence shown here is derived from an EMBL/GenBank/DDBJ whole genome shotgun (WGS) entry which is preliminary data.</text>
</comment>